<dbReference type="OrthoDB" id="5106486at2759"/>
<evidence type="ECO:0000313" key="5">
    <source>
        <dbReference type="Proteomes" id="UP000559027"/>
    </source>
</evidence>
<evidence type="ECO:0000256" key="1">
    <source>
        <dbReference type="ARBA" id="ARBA00022737"/>
    </source>
</evidence>
<evidence type="ECO:0000259" key="3">
    <source>
        <dbReference type="Pfam" id="PF24883"/>
    </source>
</evidence>
<dbReference type="Pfam" id="PF24883">
    <property type="entry name" value="NPHP3_N"/>
    <property type="match status" value="1"/>
</dbReference>
<feature type="chain" id="PRO_5034617516" description="Nephrocystin 3-like N-terminal domain-containing protein" evidence="2">
    <location>
        <begin position="16"/>
        <end position="312"/>
    </location>
</feature>
<organism evidence="4 5">
    <name type="scientific">Leucocoprinus leucothites</name>
    <dbReference type="NCBI Taxonomy" id="201217"/>
    <lineage>
        <taxon>Eukaryota</taxon>
        <taxon>Fungi</taxon>
        <taxon>Dikarya</taxon>
        <taxon>Basidiomycota</taxon>
        <taxon>Agaricomycotina</taxon>
        <taxon>Agaricomycetes</taxon>
        <taxon>Agaricomycetidae</taxon>
        <taxon>Agaricales</taxon>
        <taxon>Agaricineae</taxon>
        <taxon>Agaricaceae</taxon>
        <taxon>Leucocoprinus</taxon>
    </lineage>
</organism>
<feature type="signal peptide" evidence="2">
    <location>
        <begin position="1"/>
        <end position="15"/>
    </location>
</feature>
<evidence type="ECO:0000313" key="4">
    <source>
        <dbReference type="EMBL" id="KAF5360698.1"/>
    </source>
</evidence>
<gene>
    <name evidence="4" type="ORF">D9756_004441</name>
</gene>
<reference evidence="4 5" key="1">
    <citation type="journal article" date="2020" name="ISME J.">
        <title>Uncovering the hidden diversity of litter-decomposition mechanisms in mushroom-forming fungi.</title>
        <authorList>
            <person name="Floudas D."/>
            <person name="Bentzer J."/>
            <person name="Ahren D."/>
            <person name="Johansson T."/>
            <person name="Persson P."/>
            <person name="Tunlid A."/>
        </authorList>
    </citation>
    <scope>NUCLEOTIDE SEQUENCE [LARGE SCALE GENOMIC DNA]</scope>
    <source>
        <strain evidence="4 5">CBS 146.42</strain>
    </source>
</reference>
<dbReference type="Proteomes" id="UP000559027">
    <property type="component" value="Unassembled WGS sequence"/>
</dbReference>
<dbReference type="InterPro" id="IPR056884">
    <property type="entry name" value="NPHP3-like_N"/>
</dbReference>
<keyword evidence="5" id="KW-1185">Reference proteome</keyword>
<keyword evidence="2" id="KW-0732">Signal</keyword>
<evidence type="ECO:0000256" key="2">
    <source>
        <dbReference type="SAM" id="SignalP"/>
    </source>
</evidence>
<dbReference type="EMBL" id="JAACJO010000003">
    <property type="protein sequence ID" value="KAF5360698.1"/>
    <property type="molecule type" value="Genomic_DNA"/>
</dbReference>
<sequence length="312" mass="35214">MSILLPAAAVEVVVVVRLLQTHTTYHTDPRSPHYHTRAWSPILSMSFLPHAHNFVITNSVFVEHPQRGRGIELLYNASRMEGVHDSAANEFAAESLPKTRHSSILEDLSTWAQYSSPPFSSLWIIGPESNLAHLCANKLGDYLAASFFFSRELGVDDPTQFFLTIAYQLALHFPAYEALIDAKIRQSPGLVSKSLKIQFRELIARPFQQLRSRGETIDGPRQIIIVNGLDDCKGDQAKQELLRILTTETESLPFRWLVFTRPDIAVHVRGPEVKSTALPNLDGWCLMQKNFEYGCAHQQDAKDLDSFVRIYA</sequence>
<keyword evidence="1" id="KW-0677">Repeat</keyword>
<accession>A0A8H5LKR1</accession>
<protein>
    <recommendedName>
        <fullName evidence="3">Nephrocystin 3-like N-terminal domain-containing protein</fullName>
    </recommendedName>
</protein>
<proteinExistence type="predicted"/>
<comment type="caution">
    <text evidence="4">The sequence shown here is derived from an EMBL/GenBank/DDBJ whole genome shotgun (WGS) entry which is preliminary data.</text>
</comment>
<dbReference type="AlphaFoldDB" id="A0A8H5LKR1"/>
<name>A0A8H5LKR1_9AGAR</name>
<feature type="domain" description="Nephrocystin 3-like N-terminal" evidence="3">
    <location>
        <begin position="140"/>
        <end position="261"/>
    </location>
</feature>